<dbReference type="InterPro" id="IPR036390">
    <property type="entry name" value="WH_DNA-bd_sf"/>
</dbReference>
<dbReference type="InterPro" id="IPR005119">
    <property type="entry name" value="LysR_subst-bd"/>
</dbReference>
<dbReference type="PRINTS" id="PR00039">
    <property type="entry name" value="HTHLYSR"/>
</dbReference>
<dbReference type="EMBL" id="BAAAOF010000006">
    <property type="protein sequence ID" value="GAA1936297.1"/>
    <property type="molecule type" value="Genomic_DNA"/>
</dbReference>
<dbReference type="Pfam" id="PF00126">
    <property type="entry name" value="HTH_1"/>
    <property type="match status" value="1"/>
</dbReference>
<gene>
    <name evidence="6" type="ORF">GCM10009775_30250</name>
</gene>
<dbReference type="SUPFAM" id="SSF46785">
    <property type="entry name" value="Winged helix' DNA-binding domain"/>
    <property type="match status" value="1"/>
</dbReference>
<dbReference type="PANTHER" id="PTHR30118">
    <property type="entry name" value="HTH-TYPE TRANSCRIPTIONAL REGULATOR LEUO-RELATED"/>
    <property type="match status" value="1"/>
</dbReference>
<organism evidence="6 7">
    <name type="scientific">Microbacterium aoyamense</name>
    <dbReference type="NCBI Taxonomy" id="344166"/>
    <lineage>
        <taxon>Bacteria</taxon>
        <taxon>Bacillati</taxon>
        <taxon>Actinomycetota</taxon>
        <taxon>Actinomycetes</taxon>
        <taxon>Micrococcales</taxon>
        <taxon>Microbacteriaceae</taxon>
        <taxon>Microbacterium</taxon>
    </lineage>
</organism>
<evidence type="ECO:0000313" key="7">
    <source>
        <dbReference type="Proteomes" id="UP001501343"/>
    </source>
</evidence>
<dbReference type="Pfam" id="PF03466">
    <property type="entry name" value="LysR_substrate"/>
    <property type="match status" value="1"/>
</dbReference>
<dbReference type="PROSITE" id="PS50931">
    <property type="entry name" value="HTH_LYSR"/>
    <property type="match status" value="1"/>
</dbReference>
<proteinExistence type="inferred from homology"/>
<evidence type="ECO:0000259" key="5">
    <source>
        <dbReference type="PROSITE" id="PS50931"/>
    </source>
</evidence>
<evidence type="ECO:0000256" key="3">
    <source>
        <dbReference type="ARBA" id="ARBA00023125"/>
    </source>
</evidence>
<evidence type="ECO:0000256" key="4">
    <source>
        <dbReference type="ARBA" id="ARBA00023163"/>
    </source>
</evidence>
<dbReference type="SUPFAM" id="SSF53850">
    <property type="entry name" value="Periplasmic binding protein-like II"/>
    <property type="match status" value="1"/>
</dbReference>
<dbReference type="Gene3D" id="1.10.10.10">
    <property type="entry name" value="Winged helix-like DNA-binding domain superfamily/Winged helix DNA-binding domain"/>
    <property type="match status" value="1"/>
</dbReference>
<keyword evidence="3" id="KW-0238">DNA-binding</keyword>
<dbReference type="InterPro" id="IPR037402">
    <property type="entry name" value="YidZ_PBP2"/>
</dbReference>
<evidence type="ECO:0000313" key="6">
    <source>
        <dbReference type="EMBL" id="GAA1936297.1"/>
    </source>
</evidence>
<keyword evidence="2" id="KW-0805">Transcription regulation</keyword>
<accession>A0ABP5B9T6</accession>
<evidence type="ECO:0000256" key="1">
    <source>
        <dbReference type="ARBA" id="ARBA00009437"/>
    </source>
</evidence>
<keyword evidence="7" id="KW-1185">Reference proteome</keyword>
<protein>
    <submittedName>
        <fullName evidence="6">LysR family transcriptional regulator</fullName>
    </submittedName>
</protein>
<dbReference type="CDD" id="cd08417">
    <property type="entry name" value="PBP2_Nitroaromatics_like"/>
    <property type="match status" value="1"/>
</dbReference>
<comment type="caution">
    <text evidence="6">The sequence shown here is derived from an EMBL/GenBank/DDBJ whole genome shotgun (WGS) entry which is preliminary data.</text>
</comment>
<comment type="similarity">
    <text evidence="1">Belongs to the LysR transcriptional regulatory family.</text>
</comment>
<reference evidence="7" key="1">
    <citation type="journal article" date="2019" name="Int. J. Syst. Evol. Microbiol.">
        <title>The Global Catalogue of Microorganisms (GCM) 10K type strain sequencing project: providing services to taxonomists for standard genome sequencing and annotation.</title>
        <authorList>
            <consortium name="The Broad Institute Genomics Platform"/>
            <consortium name="The Broad Institute Genome Sequencing Center for Infectious Disease"/>
            <person name="Wu L."/>
            <person name="Ma J."/>
        </authorList>
    </citation>
    <scope>NUCLEOTIDE SEQUENCE [LARGE SCALE GENOMIC DNA]</scope>
    <source>
        <strain evidence="7">JCM 14900</strain>
    </source>
</reference>
<dbReference type="PANTHER" id="PTHR30118:SF15">
    <property type="entry name" value="TRANSCRIPTIONAL REGULATORY PROTEIN"/>
    <property type="match status" value="1"/>
</dbReference>
<name>A0ABP5B9T6_9MICO</name>
<keyword evidence="4" id="KW-0804">Transcription</keyword>
<dbReference type="InterPro" id="IPR050389">
    <property type="entry name" value="LysR-type_TF"/>
</dbReference>
<dbReference type="Gene3D" id="3.40.190.10">
    <property type="entry name" value="Periplasmic binding protein-like II"/>
    <property type="match status" value="2"/>
</dbReference>
<sequence>MNSSASLSRLDLNLLVALDALLTERSVSRAAQRLRLSQPSLSASLARLRTHFADPLLVRRGNSHDLSPLAVRLIDQVSSTLESARRIFEEQAEWDPSTATREFSVYMSDYGLSTVAPVVSRIAREEAPGIRFRFLLHNPTIVDDASETLRDVCGIVIPHGYLSDLPYVDLFNDEWMLVMSADNPLAHRPRTVEDLADVTWVYTFQTRTAFTSASRQLQYMGIEPHVEVVVESFLALPLFVRDTDRVGLLQRGLLASLPSIAGVVAVEPPFDAAPISSALWWHPVHRGDPAHAWARDLFDRAGRQLTREWATDRDVP</sequence>
<dbReference type="RefSeq" id="WP_248152999.1">
    <property type="nucleotide sequence ID" value="NZ_BAAAOF010000006.1"/>
</dbReference>
<dbReference type="Proteomes" id="UP001501343">
    <property type="component" value="Unassembled WGS sequence"/>
</dbReference>
<feature type="domain" description="HTH lysR-type" evidence="5">
    <location>
        <begin position="10"/>
        <end position="67"/>
    </location>
</feature>
<dbReference type="InterPro" id="IPR036388">
    <property type="entry name" value="WH-like_DNA-bd_sf"/>
</dbReference>
<evidence type="ECO:0000256" key="2">
    <source>
        <dbReference type="ARBA" id="ARBA00023015"/>
    </source>
</evidence>
<dbReference type="InterPro" id="IPR000847">
    <property type="entry name" value="LysR_HTH_N"/>
</dbReference>